<dbReference type="InterPro" id="IPR003607">
    <property type="entry name" value="HD/PDEase_dom"/>
</dbReference>
<dbReference type="SUPFAM" id="SSF109604">
    <property type="entry name" value="HD-domain/PDEase-like"/>
    <property type="match status" value="1"/>
</dbReference>
<dbReference type="InterPro" id="IPR006675">
    <property type="entry name" value="HDIG_dom"/>
</dbReference>
<comment type="caution">
    <text evidence="3">The sequence shown here is derived from an EMBL/GenBank/DDBJ whole genome shotgun (WGS) entry which is preliminary data.</text>
</comment>
<feature type="transmembrane region" description="Helical" evidence="1">
    <location>
        <begin position="46"/>
        <end position="70"/>
    </location>
</feature>
<sequence length="481" mass="53694">MDLEKKLVLKKQLISAAALLPSAFAAVYFAYCLMLGRINIFAVRNIYYAFVPAFLVMYALFVTLMIYLFSEKKFTYNCTVEKAELITFPVIAMTVWINCAMAAWVSPYATPIAFTVLLIGVLVSPRCGLYSGLLSAVASAICIAPPVYFYLPGEFGVSFAMSAVADFVTAFFMLFVINRRYNRFALTWGAIAVSLGTALVGAVMSLLDGWTLRNFFGGYALGVMGNVVAVCAFTAILPVFEYFSRIWTDFKLAEICGLDQPVLRKMSEEAPGTFNHALNVANLAENCAIAIGIDPYMARACAYYHDMGKMNDPLYFSENQTGYNPHDDLIPEVSVAKIRRHTRDGYEQLRKMRFPDEICKAALEHHGDSPIMFFYTKAKGLGGDVNIEDFRYDCPTPTTKYSAIIMICDICESMTRAVQPESVQALEKTVDKVIKDKLADGQFDDTDITMEELHKIGETIVKVIPGMLHKRIDYAKAKEER</sequence>
<keyword evidence="1" id="KW-0812">Transmembrane</keyword>
<evidence type="ECO:0000313" key="3">
    <source>
        <dbReference type="EMBL" id="HIU62877.1"/>
    </source>
</evidence>
<dbReference type="InterPro" id="IPR006674">
    <property type="entry name" value="HD_domain"/>
</dbReference>
<protein>
    <submittedName>
        <fullName evidence="3">HDIG domain-containing protein</fullName>
    </submittedName>
</protein>
<evidence type="ECO:0000259" key="2">
    <source>
        <dbReference type="SMART" id="SM00471"/>
    </source>
</evidence>
<keyword evidence="1" id="KW-0472">Membrane</keyword>
<evidence type="ECO:0000256" key="1">
    <source>
        <dbReference type="SAM" id="Phobius"/>
    </source>
</evidence>
<proteinExistence type="predicted"/>
<dbReference type="Gene3D" id="1.10.3210.10">
    <property type="entry name" value="Hypothetical protein af1432"/>
    <property type="match status" value="1"/>
</dbReference>
<dbReference type="Proteomes" id="UP000824145">
    <property type="component" value="Unassembled WGS sequence"/>
</dbReference>
<reference evidence="3" key="1">
    <citation type="submission" date="2020-10" db="EMBL/GenBank/DDBJ databases">
        <authorList>
            <person name="Gilroy R."/>
        </authorList>
    </citation>
    <scope>NUCLEOTIDE SEQUENCE</scope>
    <source>
        <strain evidence="3">9366</strain>
    </source>
</reference>
<feature type="transmembrane region" description="Helical" evidence="1">
    <location>
        <begin position="130"/>
        <end position="151"/>
    </location>
</feature>
<feature type="transmembrane region" description="Helical" evidence="1">
    <location>
        <begin position="12"/>
        <end position="34"/>
    </location>
</feature>
<dbReference type="CDD" id="cd00077">
    <property type="entry name" value="HDc"/>
    <property type="match status" value="1"/>
</dbReference>
<dbReference type="NCBIfam" id="TIGR00277">
    <property type="entry name" value="HDIG"/>
    <property type="match status" value="1"/>
</dbReference>
<feature type="transmembrane region" description="Helical" evidence="1">
    <location>
        <begin position="184"/>
        <end position="207"/>
    </location>
</feature>
<keyword evidence="1" id="KW-1133">Transmembrane helix</keyword>
<organism evidence="3 4">
    <name type="scientific">Candidatus Caccalectryoclostridium excrementigallinarum</name>
    <dbReference type="NCBI Taxonomy" id="2840710"/>
    <lineage>
        <taxon>Bacteria</taxon>
        <taxon>Bacillati</taxon>
        <taxon>Bacillota</taxon>
        <taxon>Clostridia</taxon>
        <taxon>Christensenellales</taxon>
        <taxon>Christensenellaceae</taxon>
        <taxon>Christensenellaceae incertae sedis</taxon>
        <taxon>Candidatus Caccalectryoclostridium</taxon>
    </lineage>
</organism>
<dbReference type="PANTHER" id="PTHR36442:SF1">
    <property type="entry name" value="CYCLIC-DI-AMP PHOSPHODIESTERASE PGPH"/>
    <property type="match status" value="1"/>
</dbReference>
<accession>A0A9D1MMM9</accession>
<feature type="transmembrane region" description="Helical" evidence="1">
    <location>
        <begin position="90"/>
        <end position="123"/>
    </location>
</feature>
<dbReference type="EMBL" id="DVNJ01000020">
    <property type="protein sequence ID" value="HIU62877.1"/>
    <property type="molecule type" value="Genomic_DNA"/>
</dbReference>
<evidence type="ECO:0000313" key="4">
    <source>
        <dbReference type="Proteomes" id="UP000824145"/>
    </source>
</evidence>
<dbReference type="PANTHER" id="PTHR36442">
    <property type="entry name" value="CYCLIC-DI-AMP PHOSPHODIESTERASE PGPH"/>
    <property type="match status" value="1"/>
</dbReference>
<dbReference type="Pfam" id="PF01966">
    <property type="entry name" value="HD"/>
    <property type="match status" value="1"/>
</dbReference>
<name>A0A9D1MMM9_9FIRM</name>
<dbReference type="InterPro" id="IPR052722">
    <property type="entry name" value="PgpH_phosphodiesterase"/>
</dbReference>
<gene>
    <name evidence="3" type="ORF">IAB07_03810</name>
</gene>
<feature type="transmembrane region" description="Helical" evidence="1">
    <location>
        <begin position="219"/>
        <end position="243"/>
    </location>
</feature>
<dbReference type="AlphaFoldDB" id="A0A9D1MMM9"/>
<feature type="domain" description="HD/PDEase" evidence="2">
    <location>
        <begin position="269"/>
        <end position="423"/>
    </location>
</feature>
<dbReference type="SMART" id="SM00471">
    <property type="entry name" value="HDc"/>
    <property type="match status" value="1"/>
</dbReference>
<feature type="transmembrane region" description="Helical" evidence="1">
    <location>
        <begin position="157"/>
        <end position="177"/>
    </location>
</feature>
<reference evidence="3" key="2">
    <citation type="journal article" date="2021" name="PeerJ">
        <title>Extensive microbial diversity within the chicken gut microbiome revealed by metagenomics and culture.</title>
        <authorList>
            <person name="Gilroy R."/>
            <person name="Ravi A."/>
            <person name="Getino M."/>
            <person name="Pursley I."/>
            <person name="Horton D.L."/>
            <person name="Alikhan N.F."/>
            <person name="Baker D."/>
            <person name="Gharbi K."/>
            <person name="Hall N."/>
            <person name="Watson M."/>
            <person name="Adriaenssens E.M."/>
            <person name="Foster-Nyarko E."/>
            <person name="Jarju S."/>
            <person name="Secka A."/>
            <person name="Antonio M."/>
            <person name="Oren A."/>
            <person name="Chaudhuri R.R."/>
            <person name="La Ragione R."/>
            <person name="Hildebrand F."/>
            <person name="Pallen M.J."/>
        </authorList>
    </citation>
    <scope>NUCLEOTIDE SEQUENCE</scope>
    <source>
        <strain evidence="3">9366</strain>
    </source>
</reference>